<organism evidence="7 8">
    <name type="scientific">Pseudomonas entomophila</name>
    <dbReference type="NCBI Taxonomy" id="312306"/>
    <lineage>
        <taxon>Bacteria</taxon>
        <taxon>Pseudomonadati</taxon>
        <taxon>Pseudomonadota</taxon>
        <taxon>Gammaproteobacteria</taxon>
        <taxon>Pseudomonadales</taxon>
        <taxon>Pseudomonadaceae</taxon>
        <taxon>Pseudomonas</taxon>
    </lineage>
</organism>
<dbReference type="OrthoDB" id="7053620at2"/>
<feature type="chain" id="PRO_5018784721" evidence="6">
    <location>
        <begin position="23"/>
        <end position="346"/>
    </location>
</feature>
<keyword evidence="4 6" id="KW-0732">Signal</keyword>
<dbReference type="Gene3D" id="3.40.190.10">
    <property type="entry name" value="Periplasmic binding protein-like II"/>
    <property type="match status" value="2"/>
</dbReference>
<dbReference type="Pfam" id="PF13416">
    <property type="entry name" value="SBP_bac_8"/>
    <property type="match status" value="1"/>
</dbReference>
<keyword evidence="5" id="KW-0574">Periplasm</keyword>
<dbReference type="GO" id="GO:0030975">
    <property type="term" value="F:thiamine binding"/>
    <property type="evidence" value="ECO:0007669"/>
    <property type="project" value="TreeGrafter"/>
</dbReference>
<dbReference type="PANTHER" id="PTHR30006">
    <property type="entry name" value="THIAMINE-BINDING PERIPLASMIC PROTEIN-RELATED"/>
    <property type="match status" value="1"/>
</dbReference>
<evidence type="ECO:0000256" key="2">
    <source>
        <dbReference type="ARBA" id="ARBA00008520"/>
    </source>
</evidence>
<evidence type="ECO:0000256" key="5">
    <source>
        <dbReference type="ARBA" id="ARBA00022764"/>
    </source>
</evidence>
<dbReference type="EMBL" id="CP034338">
    <property type="protein sequence ID" value="AZL69071.1"/>
    <property type="molecule type" value="Genomic_DNA"/>
</dbReference>
<protein>
    <submittedName>
        <fullName evidence="7">ABC transporter substrate-binding protein</fullName>
    </submittedName>
</protein>
<proteinExistence type="inferred from homology"/>
<gene>
    <name evidence="7" type="ORF">EJA05_15665</name>
</gene>
<dbReference type="PANTHER" id="PTHR30006:SF3">
    <property type="entry name" value="THIAMINE-BINDING PERIPLASMIC PROTEIN"/>
    <property type="match status" value="1"/>
</dbReference>
<evidence type="ECO:0000313" key="8">
    <source>
        <dbReference type="Proteomes" id="UP000268230"/>
    </source>
</evidence>
<feature type="signal peptide" evidence="6">
    <location>
        <begin position="1"/>
        <end position="22"/>
    </location>
</feature>
<name>A0A3Q8U1N5_9PSED</name>
<dbReference type="SUPFAM" id="SSF53850">
    <property type="entry name" value="Periplasmic binding protein-like II"/>
    <property type="match status" value="1"/>
</dbReference>
<reference evidence="7 8" key="1">
    <citation type="submission" date="2018-12" db="EMBL/GenBank/DDBJ databases">
        <authorList>
            <person name="Li S."/>
            <person name="Yang R."/>
            <person name="Chen G."/>
            <person name="Zou L."/>
            <person name="Zhang C."/>
            <person name="Chen Y."/>
            <person name="Liu Z."/>
            <person name="Li Y."/>
            <person name="Yan Y."/>
            <person name="Huang M."/>
            <person name="Chen T."/>
        </authorList>
    </citation>
    <scope>NUCLEOTIDE SEQUENCE [LARGE SCALE GENOMIC DNA]</scope>
    <source>
        <strain evidence="7 8">1257</strain>
    </source>
</reference>
<dbReference type="AlphaFoldDB" id="A0A3Q8U1N5"/>
<dbReference type="InterPro" id="IPR006059">
    <property type="entry name" value="SBP"/>
</dbReference>
<comment type="subcellular location">
    <subcellularLocation>
        <location evidence="1">Periplasm</location>
    </subcellularLocation>
</comment>
<sequence length="346" mass="37360">MRTITASLSLAVLAAASLPALAGTSSLTVISFGGATKAAQQAAYFQPFEQSGAGKVVAGEYNGELSKVKAMVDVGHVSWDVVEVESPELIRGCEAGLFERIDPALLGDQANYLPGTVSECGVASYVWSMVLAYNTQKLANGPTSWADFWDTQRFPGKRGLRKGAKYTLEVALLADGVPRQDLYTVLGTPEGVNRAFKKLDQIKQNIQWWEAGAQPPQWLVAGDVVMSAAYNGRIASAQKDGSKLGIVWQGSLYDPDHWAIVRGSKSKELAQQFITFASQAATQKTFSSHIPYGPVRTDAVNALPADIQQQLPTAPANLAEAQLVNAEFWVDHGEELEERFNAWAAR</sequence>
<evidence type="ECO:0000313" key="7">
    <source>
        <dbReference type="EMBL" id="AZL69071.1"/>
    </source>
</evidence>
<accession>A0A3Q8U1N5</accession>
<keyword evidence="3" id="KW-0813">Transport</keyword>
<dbReference type="KEGG" id="pory:EJA05_15665"/>
<dbReference type="Proteomes" id="UP000268230">
    <property type="component" value="Chromosome"/>
</dbReference>
<evidence type="ECO:0000256" key="1">
    <source>
        <dbReference type="ARBA" id="ARBA00004418"/>
    </source>
</evidence>
<comment type="similarity">
    <text evidence="2">Belongs to the bacterial solute-binding protein 1 family.</text>
</comment>
<evidence type="ECO:0000256" key="3">
    <source>
        <dbReference type="ARBA" id="ARBA00022448"/>
    </source>
</evidence>
<evidence type="ECO:0000256" key="6">
    <source>
        <dbReference type="SAM" id="SignalP"/>
    </source>
</evidence>
<evidence type="ECO:0000256" key="4">
    <source>
        <dbReference type="ARBA" id="ARBA00022729"/>
    </source>
</evidence>
<dbReference type="GO" id="GO:0015888">
    <property type="term" value="P:thiamine transport"/>
    <property type="evidence" value="ECO:0007669"/>
    <property type="project" value="TreeGrafter"/>
</dbReference>
<dbReference type="CDD" id="cd13589">
    <property type="entry name" value="PBP2_polyamine_RpCGA009"/>
    <property type="match status" value="1"/>
</dbReference>
<dbReference type="GO" id="GO:0030976">
    <property type="term" value="F:thiamine pyrophosphate binding"/>
    <property type="evidence" value="ECO:0007669"/>
    <property type="project" value="TreeGrafter"/>
</dbReference>
<dbReference type="GO" id="GO:0030288">
    <property type="term" value="C:outer membrane-bounded periplasmic space"/>
    <property type="evidence" value="ECO:0007669"/>
    <property type="project" value="TreeGrafter"/>
</dbReference>